<dbReference type="OrthoDB" id="2868676at2759"/>
<gene>
    <name evidence="1" type="ORF">ARMGADRAFT_802591</name>
</gene>
<reference evidence="2" key="1">
    <citation type="journal article" date="2017" name="Nat. Ecol. Evol.">
        <title>Genome expansion and lineage-specific genetic innovations in the forest pathogenic fungi Armillaria.</title>
        <authorList>
            <person name="Sipos G."/>
            <person name="Prasanna A.N."/>
            <person name="Walter M.C."/>
            <person name="O'Connor E."/>
            <person name="Balint B."/>
            <person name="Krizsan K."/>
            <person name="Kiss B."/>
            <person name="Hess J."/>
            <person name="Varga T."/>
            <person name="Slot J."/>
            <person name="Riley R."/>
            <person name="Boka B."/>
            <person name="Rigling D."/>
            <person name="Barry K."/>
            <person name="Lee J."/>
            <person name="Mihaltcheva S."/>
            <person name="LaButti K."/>
            <person name="Lipzen A."/>
            <person name="Waldron R."/>
            <person name="Moloney N.M."/>
            <person name="Sperisen C."/>
            <person name="Kredics L."/>
            <person name="Vagvoelgyi C."/>
            <person name="Patrignani A."/>
            <person name="Fitzpatrick D."/>
            <person name="Nagy I."/>
            <person name="Doyle S."/>
            <person name="Anderson J.B."/>
            <person name="Grigoriev I.V."/>
            <person name="Gueldener U."/>
            <person name="Muensterkoetter M."/>
            <person name="Nagy L.G."/>
        </authorList>
    </citation>
    <scope>NUCLEOTIDE SEQUENCE [LARGE SCALE GENOMIC DNA]</scope>
    <source>
        <strain evidence="2">Ar21-2</strain>
    </source>
</reference>
<dbReference type="AlphaFoldDB" id="A0A2H3E4M1"/>
<proteinExistence type="predicted"/>
<dbReference type="InParanoid" id="A0A2H3E4M1"/>
<keyword evidence="2" id="KW-1185">Reference proteome</keyword>
<evidence type="ECO:0000313" key="1">
    <source>
        <dbReference type="EMBL" id="PBK95513.1"/>
    </source>
</evidence>
<evidence type="ECO:0000313" key="2">
    <source>
        <dbReference type="Proteomes" id="UP000217790"/>
    </source>
</evidence>
<accession>A0A2H3E4M1</accession>
<sequence>MPPNNRRERRRSAPSDRRILVDIEDTLDDELSIHRVPFTYSREYGMDTPNSFVHVQDFGKIGLPLSERDAQALISFHEKDASQQTNSCEFSNCDVHFMNPQWDKWVKNTVAKDACNLLGLPPCECEFGKRSLRSAGSAAPPLQVSRQSRASEDRLVFGTVEILLPSRFTGGDVTVAYPAIPYERTTTSPEESHFSTPVLGYRVGAVQTIALLRSGYRLSLTYNLVHSGSDSHIQTPSDLAAAKEKLRGILNTWKTDALSPDVLPIKLAHKYTAGSSFSSMSLHHPDDMLLSCIQSLTTDLHLLLLIVHVEHYKSSFVSIQGDHSDIEDEEDSIRQTQRFYRSQNELMRFLELHGNENDYDDKNSEGAEYHSGGMVVKQVVDMEGMPVTVDNLDFLPKT</sequence>
<protein>
    <submittedName>
        <fullName evidence="1">Uncharacterized protein</fullName>
    </submittedName>
</protein>
<name>A0A2H3E4M1_ARMGA</name>
<dbReference type="Proteomes" id="UP000217790">
    <property type="component" value="Unassembled WGS sequence"/>
</dbReference>
<dbReference type="EMBL" id="KZ293652">
    <property type="protein sequence ID" value="PBK95513.1"/>
    <property type="molecule type" value="Genomic_DNA"/>
</dbReference>
<organism evidence="1 2">
    <name type="scientific">Armillaria gallica</name>
    <name type="common">Bulbous honey fungus</name>
    <name type="synonym">Armillaria bulbosa</name>
    <dbReference type="NCBI Taxonomy" id="47427"/>
    <lineage>
        <taxon>Eukaryota</taxon>
        <taxon>Fungi</taxon>
        <taxon>Dikarya</taxon>
        <taxon>Basidiomycota</taxon>
        <taxon>Agaricomycotina</taxon>
        <taxon>Agaricomycetes</taxon>
        <taxon>Agaricomycetidae</taxon>
        <taxon>Agaricales</taxon>
        <taxon>Marasmiineae</taxon>
        <taxon>Physalacriaceae</taxon>
        <taxon>Armillaria</taxon>
    </lineage>
</organism>